<dbReference type="EMBL" id="BARS01044003">
    <property type="protein sequence ID" value="GAG31426.1"/>
    <property type="molecule type" value="Genomic_DNA"/>
</dbReference>
<gene>
    <name evidence="1" type="ORF">S01H1_66539</name>
</gene>
<name>X0Y3I5_9ZZZZ</name>
<dbReference type="AlphaFoldDB" id="X0Y3I5"/>
<sequence>MVKKKLLGKPSPKELLVKVPSKEVKDAINDYQCSGCMNG</sequence>
<organism evidence="1">
    <name type="scientific">marine sediment metagenome</name>
    <dbReference type="NCBI Taxonomy" id="412755"/>
    <lineage>
        <taxon>unclassified sequences</taxon>
        <taxon>metagenomes</taxon>
        <taxon>ecological metagenomes</taxon>
    </lineage>
</organism>
<proteinExistence type="predicted"/>
<comment type="caution">
    <text evidence="1">The sequence shown here is derived from an EMBL/GenBank/DDBJ whole genome shotgun (WGS) entry which is preliminary data.</text>
</comment>
<accession>X0Y3I5</accession>
<reference evidence="1" key="1">
    <citation type="journal article" date="2014" name="Front. Microbiol.">
        <title>High frequency of phylogenetically diverse reductive dehalogenase-homologous genes in deep subseafloor sedimentary metagenomes.</title>
        <authorList>
            <person name="Kawai M."/>
            <person name="Futagami T."/>
            <person name="Toyoda A."/>
            <person name="Takaki Y."/>
            <person name="Nishi S."/>
            <person name="Hori S."/>
            <person name="Arai W."/>
            <person name="Tsubouchi T."/>
            <person name="Morono Y."/>
            <person name="Uchiyama I."/>
            <person name="Ito T."/>
            <person name="Fujiyama A."/>
            <person name="Inagaki F."/>
            <person name="Takami H."/>
        </authorList>
    </citation>
    <scope>NUCLEOTIDE SEQUENCE</scope>
    <source>
        <strain evidence="1">Expedition CK06-06</strain>
    </source>
</reference>
<protein>
    <submittedName>
        <fullName evidence="1">Uncharacterized protein</fullName>
    </submittedName>
</protein>
<evidence type="ECO:0000313" key="1">
    <source>
        <dbReference type="EMBL" id="GAG31426.1"/>
    </source>
</evidence>